<dbReference type="InterPro" id="IPR056009">
    <property type="entry name" value="DUF7587"/>
</dbReference>
<dbReference type="Pfam" id="PF24494">
    <property type="entry name" value="DUF7587"/>
    <property type="match status" value="1"/>
</dbReference>
<name>A0A9P5YEK2_9AGAR</name>
<protein>
    <recommendedName>
        <fullName evidence="1">DUF7587 domain-containing protein</fullName>
    </recommendedName>
</protein>
<organism evidence="2 3">
    <name type="scientific">Collybia nuda</name>
    <dbReference type="NCBI Taxonomy" id="64659"/>
    <lineage>
        <taxon>Eukaryota</taxon>
        <taxon>Fungi</taxon>
        <taxon>Dikarya</taxon>
        <taxon>Basidiomycota</taxon>
        <taxon>Agaricomycotina</taxon>
        <taxon>Agaricomycetes</taxon>
        <taxon>Agaricomycetidae</taxon>
        <taxon>Agaricales</taxon>
        <taxon>Tricholomatineae</taxon>
        <taxon>Clitocybaceae</taxon>
        <taxon>Collybia</taxon>
    </lineage>
</organism>
<evidence type="ECO:0000313" key="3">
    <source>
        <dbReference type="Proteomes" id="UP000807353"/>
    </source>
</evidence>
<dbReference type="EMBL" id="MU150238">
    <property type="protein sequence ID" value="KAF9467219.1"/>
    <property type="molecule type" value="Genomic_DNA"/>
</dbReference>
<evidence type="ECO:0000259" key="1">
    <source>
        <dbReference type="Pfam" id="PF24494"/>
    </source>
</evidence>
<proteinExistence type="predicted"/>
<feature type="domain" description="DUF7587" evidence="1">
    <location>
        <begin position="33"/>
        <end position="196"/>
    </location>
</feature>
<comment type="caution">
    <text evidence="2">The sequence shown here is derived from an EMBL/GenBank/DDBJ whole genome shotgun (WGS) entry which is preliminary data.</text>
</comment>
<dbReference type="Proteomes" id="UP000807353">
    <property type="component" value="Unassembled WGS sequence"/>
</dbReference>
<dbReference type="OrthoDB" id="3359845at2759"/>
<accession>A0A9P5YEK2</accession>
<keyword evidence="3" id="KW-1185">Reference proteome</keyword>
<reference evidence="2" key="1">
    <citation type="submission" date="2020-11" db="EMBL/GenBank/DDBJ databases">
        <authorList>
            <consortium name="DOE Joint Genome Institute"/>
            <person name="Ahrendt S."/>
            <person name="Riley R."/>
            <person name="Andreopoulos W."/>
            <person name="Labutti K."/>
            <person name="Pangilinan J."/>
            <person name="Ruiz-Duenas F.J."/>
            <person name="Barrasa J.M."/>
            <person name="Sanchez-Garcia M."/>
            <person name="Camarero S."/>
            <person name="Miyauchi S."/>
            <person name="Serrano A."/>
            <person name="Linde D."/>
            <person name="Babiker R."/>
            <person name="Drula E."/>
            <person name="Ayuso-Fernandez I."/>
            <person name="Pacheco R."/>
            <person name="Padilla G."/>
            <person name="Ferreira P."/>
            <person name="Barriuso J."/>
            <person name="Kellner H."/>
            <person name="Castanera R."/>
            <person name="Alfaro M."/>
            <person name="Ramirez L."/>
            <person name="Pisabarro A.G."/>
            <person name="Kuo A."/>
            <person name="Tritt A."/>
            <person name="Lipzen A."/>
            <person name="He G."/>
            <person name="Yan M."/>
            <person name="Ng V."/>
            <person name="Cullen D."/>
            <person name="Martin F."/>
            <person name="Rosso M.-N."/>
            <person name="Henrissat B."/>
            <person name="Hibbett D."/>
            <person name="Martinez A.T."/>
            <person name="Grigoriev I.V."/>
        </authorList>
    </citation>
    <scope>NUCLEOTIDE SEQUENCE</scope>
    <source>
        <strain evidence="2">CBS 247.69</strain>
    </source>
</reference>
<dbReference type="AlphaFoldDB" id="A0A9P5YEK2"/>
<evidence type="ECO:0000313" key="2">
    <source>
        <dbReference type="EMBL" id="KAF9467219.1"/>
    </source>
</evidence>
<sequence length="354" mass="40623">MTSISSTQDAEATTLPQYGFGTDVEFDNLIKDNHFLFRVYTPRERSPFFDDTDPFFIAPKFNERYNLSPAQLSEWRANHGAPPPYVGTFGDVITHMDWTTRSSSPYISTSFSFIWSIWEALRRYHQGVKKDVQIAVIDASAVSGRAATAVQLLRQSLPSERPGEYWKWYRFSQESQSVLVHESIPGAAVLASVPLLSLLEKLPSYFLRPEIPLRSKGSALAAVAWDYTEKKRSYRRFCQDMSTRFLQLPPETRLQDTTTGSVRLAMSFLRPWFHKYVTDDFQTATVTLCALAFSIAQWPGQWWAQEHSEMWSLIRVMALSLAEEVREKQRGQTAEVNRLQGVISELEDAMKNYE</sequence>
<feature type="non-terminal residue" evidence="2">
    <location>
        <position position="354"/>
    </location>
</feature>
<gene>
    <name evidence="2" type="ORF">BDZ94DRAFT_1156676</name>
</gene>